<accession>A0A084U646</accession>
<sequence>MTLSFPNQSRSFDKDRNAVRFTGYDGMFEVPFYIEVDALARVLSQPLSVQDCLTAFDAERTSILDVAREVYAHRKLTSYTLTAANFH</sequence>
<dbReference type="Proteomes" id="UP000053675">
    <property type="component" value="Unassembled WGS sequence"/>
</dbReference>
<evidence type="ECO:0008006" key="3">
    <source>
        <dbReference type="Google" id="ProtNLM"/>
    </source>
</evidence>
<proteinExistence type="predicted"/>
<dbReference type="Pfam" id="PF07369">
    <property type="entry name" value="DUF1488"/>
    <property type="match status" value="1"/>
</dbReference>
<dbReference type="InterPro" id="IPR036692">
    <property type="entry name" value="Shew3726-like_sf"/>
</dbReference>
<dbReference type="SUPFAM" id="SSF160272">
    <property type="entry name" value="Shew3726-like"/>
    <property type="match status" value="1"/>
</dbReference>
<name>A0A084U646_9HYPH</name>
<organism evidence="1 2">
    <name type="scientific">Nitratireductor basaltis</name>
    <dbReference type="NCBI Taxonomy" id="472175"/>
    <lineage>
        <taxon>Bacteria</taxon>
        <taxon>Pseudomonadati</taxon>
        <taxon>Pseudomonadota</taxon>
        <taxon>Alphaproteobacteria</taxon>
        <taxon>Hyphomicrobiales</taxon>
        <taxon>Phyllobacteriaceae</taxon>
        <taxon>Nitratireductor</taxon>
    </lineage>
</organism>
<comment type="caution">
    <text evidence="1">The sequence shown here is derived from an EMBL/GenBank/DDBJ whole genome shotgun (WGS) entry which is preliminary data.</text>
</comment>
<dbReference type="STRING" id="472175.EL18_02683"/>
<gene>
    <name evidence="1" type="ORF">EL18_02683</name>
</gene>
<keyword evidence="2" id="KW-1185">Reference proteome</keyword>
<protein>
    <recommendedName>
        <fullName evidence="3">DUF1488 domain-containing protein</fullName>
    </recommendedName>
</protein>
<dbReference type="PATRIC" id="fig|472175.3.peg.2675"/>
<dbReference type="EMBL" id="JMQM01000002">
    <property type="protein sequence ID" value="KFB08432.1"/>
    <property type="molecule type" value="Genomic_DNA"/>
</dbReference>
<evidence type="ECO:0000313" key="1">
    <source>
        <dbReference type="EMBL" id="KFB08432.1"/>
    </source>
</evidence>
<dbReference type="AlphaFoldDB" id="A0A084U646"/>
<dbReference type="OrthoDB" id="7360668at2"/>
<evidence type="ECO:0000313" key="2">
    <source>
        <dbReference type="Proteomes" id="UP000053675"/>
    </source>
</evidence>
<dbReference type="RefSeq" id="WP_036485159.1">
    <property type="nucleotide sequence ID" value="NZ_JMQM01000002.1"/>
</dbReference>
<dbReference type="InterPro" id="IPR009962">
    <property type="entry name" value="DUF1488"/>
</dbReference>
<reference evidence="1 2" key="1">
    <citation type="submission" date="2014-05" db="EMBL/GenBank/DDBJ databases">
        <title>Draft Genome Sequence of Nitratireductor basaltis Strain UMTGB225, A Marine Bacterium Isolated from Green Barrel Tunicate.</title>
        <authorList>
            <person name="Gan H.Y."/>
        </authorList>
    </citation>
    <scope>NUCLEOTIDE SEQUENCE [LARGE SCALE GENOMIC DNA]</scope>
    <source>
        <strain evidence="1 2">UMTGB225</strain>
    </source>
</reference>